<dbReference type="EMBL" id="JBIAFJ010000055">
    <property type="protein sequence ID" value="MFE9174450.1"/>
    <property type="molecule type" value="Genomic_DNA"/>
</dbReference>
<name>A0ABW6L5J6_9ACTN</name>
<accession>A0ABW6L5J6</accession>
<gene>
    <name evidence="1" type="ORF">ACFYNZ_34290</name>
</gene>
<dbReference type="Pfam" id="PF03995">
    <property type="entry name" value="Inhibitor_I36"/>
    <property type="match status" value="1"/>
</dbReference>
<sequence>MAGLITPSSAQAAAAGSEAWSDCPSQHVCFYTGDNGTGDMCAWSQDDDDWWSGAIVCSWASRTRVQSVRNRGTSGAPVSYYTGAKLSGRVGCIASGTQGNLVGNGGAGYYLRSHTWKC</sequence>
<comment type="caution">
    <text evidence="1">The sequence shown here is derived from an EMBL/GenBank/DDBJ whole genome shotgun (WGS) entry which is preliminary data.</text>
</comment>
<protein>
    <submittedName>
        <fullName evidence="1">Peptidase inhibitor family I36 protein</fullName>
    </submittedName>
</protein>
<evidence type="ECO:0000313" key="2">
    <source>
        <dbReference type="Proteomes" id="UP001601197"/>
    </source>
</evidence>
<proteinExistence type="predicted"/>
<dbReference type="Proteomes" id="UP001601197">
    <property type="component" value="Unassembled WGS sequence"/>
</dbReference>
<reference evidence="1 2" key="1">
    <citation type="submission" date="2024-10" db="EMBL/GenBank/DDBJ databases">
        <title>The Natural Products Discovery Center: Release of the First 8490 Sequenced Strains for Exploring Actinobacteria Biosynthetic Diversity.</title>
        <authorList>
            <person name="Kalkreuter E."/>
            <person name="Kautsar S.A."/>
            <person name="Yang D."/>
            <person name="Bader C.D."/>
            <person name="Teijaro C.N."/>
            <person name="Fluegel L."/>
            <person name="Davis C.M."/>
            <person name="Simpson J.R."/>
            <person name="Lauterbach L."/>
            <person name="Steele A.D."/>
            <person name="Gui C."/>
            <person name="Meng S."/>
            <person name="Li G."/>
            <person name="Viehrig K."/>
            <person name="Ye F."/>
            <person name="Su P."/>
            <person name="Kiefer A.F."/>
            <person name="Nichols A."/>
            <person name="Cepeda A.J."/>
            <person name="Yan W."/>
            <person name="Fan B."/>
            <person name="Jiang Y."/>
            <person name="Adhikari A."/>
            <person name="Zheng C.-J."/>
            <person name="Schuster L."/>
            <person name="Cowan T.M."/>
            <person name="Smanski M.J."/>
            <person name="Chevrette M.G."/>
            <person name="De Carvalho L.P.S."/>
            <person name="Shen B."/>
        </authorList>
    </citation>
    <scope>NUCLEOTIDE SEQUENCE [LARGE SCALE GENOMIC DNA]</scope>
    <source>
        <strain evidence="1 2">NPDC007147</strain>
    </source>
</reference>
<keyword evidence="2" id="KW-1185">Reference proteome</keyword>
<dbReference type="RefSeq" id="WP_388354406.1">
    <property type="nucleotide sequence ID" value="NZ_JBIAFJ010000055.1"/>
</dbReference>
<organism evidence="1 2">
    <name type="scientific">Streptomyces kebangsaanensis</name>
    <dbReference type="NCBI Taxonomy" id="864058"/>
    <lineage>
        <taxon>Bacteria</taxon>
        <taxon>Bacillati</taxon>
        <taxon>Actinomycetota</taxon>
        <taxon>Actinomycetes</taxon>
        <taxon>Kitasatosporales</taxon>
        <taxon>Streptomycetaceae</taxon>
        <taxon>Streptomyces</taxon>
    </lineage>
</organism>
<evidence type="ECO:0000313" key="1">
    <source>
        <dbReference type="EMBL" id="MFE9174450.1"/>
    </source>
</evidence>